<evidence type="ECO:0000259" key="2">
    <source>
        <dbReference type="PROSITE" id="PS50164"/>
    </source>
</evidence>
<dbReference type="RefSeq" id="WP_329610937.1">
    <property type="nucleotide sequence ID" value="NZ_AP014546.1"/>
</dbReference>
<name>A0A7R6PG59_9GAMM</name>
<organism evidence="3 4">
    <name type="scientific">Neptunomonas japonica JAMM 1380</name>
    <dbReference type="NCBI Taxonomy" id="1441457"/>
    <lineage>
        <taxon>Bacteria</taxon>
        <taxon>Pseudomonadati</taxon>
        <taxon>Pseudomonadota</taxon>
        <taxon>Gammaproteobacteria</taxon>
        <taxon>Oceanospirillales</taxon>
        <taxon>Oceanospirillaceae</taxon>
        <taxon>Neptunomonas</taxon>
    </lineage>
</organism>
<keyword evidence="3" id="KW-0540">Nuclease</keyword>
<evidence type="ECO:0000313" key="4">
    <source>
        <dbReference type="Proteomes" id="UP000595332"/>
    </source>
</evidence>
<keyword evidence="4" id="KW-1185">Reference proteome</keyword>
<dbReference type="Gene3D" id="3.40.1440.10">
    <property type="entry name" value="GIY-YIG endonuclease"/>
    <property type="match status" value="1"/>
</dbReference>
<reference evidence="3 4" key="1">
    <citation type="journal article" date="2008" name="Int. J. Syst. Evol. Microbiol.">
        <title>Neptunomonas japonica sp. nov., an Osedax japonicus symbiont-like bacterium isolated from sediment adjacent to sperm whale carcasses off Kagoshima, Japan.</title>
        <authorList>
            <person name="Miyazaki M."/>
            <person name="Nogi Y."/>
            <person name="Fujiwara Y."/>
            <person name="Kawato M."/>
            <person name="Kubokawa K."/>
            <person name="Horikoshi K."/>
        </authorList>
    </citation>
    <scope>NUCLEOTIDE SEQUENCE [LARGE SCALE GENOMIC DNA]</scope>
    <source>
        <strain evidence="3 4">JAMM 1380</strain>
    </source>
</reference>
<dbReference type="EMBL" id="AP014546">
    <property type="protein sequence ID" value="BBB29003.1"/>
    <property type="molecule type" value="Genomic_DNA"/>
</dbReference>
<dbReference type="GO" id="GO:0004519">
    <property type="term" value="F:endonuclease activity"/>
    <property type="evidence" value="ECO:0007669"/>
    <property type="project" value="UniProtKB-KW"/>
</dbReference>
<evidence type="ECO:0000256" key="1">
    <source>
        <dbReference type="ARBA" id="ARBA00007435"/>
    </source>
</evidence>
<keyword evidence="3" id="KW-0378">Hydrolase</keyword>
<dbReference type="InterPro" id="IPR035901">
    <property type="entry name" value="GIY-YIG_endonuc_sf"/>
</dbReference>
<proteinExistence type="inferred from homology"/>
<dbReference type="CDD" id="cd10456">
    <property type="entry name" value="GIY-YIG_UPF0213"/>
    <property type="match status" value="1"/>
</dbReference>
<dbReference type="KEGG" id="njp:NEJAP_1046"/>
<comment type="similarity">
    <text evidence="1">Belongs to the UPF0213 family.</text>
</comment>
<dbReference type="InterPro" id="IPR000305">
    <property type="entry name" value="GIY-YIG_endonuc"/>
</dbReference>
<dbReference type="PANTHER" id="PTHR34477:SF1">
    <property type="entry name" value="UPF0213 PROTEIN YHBQ"/>
    <property type="match status" value="1"/>
</dbReference>
<dbReference type="PANTHER" id="PTHR34477">
    <property type="entry name" value="UPF0213 PROTEIN YHBQ"/>
    <property type="match status" value="1"/>
</dbReference>
<dbReference type="Proteomes" id="UP000595332">
    <property type="component" value="Chromosome"/>
</dbReference>
<protein>
    <submittedName>
        <fullName evidence="3">Endonuclease</fullName>
    </submittedName>
</protein>
<dbReference type="SUPFAM" id="SSF82771">
    <property type="entry name" value="GIY-YIG endonuclease"/>
    <property type="match status" value="1"/>
</dbReference>
<sequence>MSTLPNTSTWYIYMLLCADGSLYTGITTDCDRRLKEHNESNKLGAKYTRPRRPVALAWSEEVASRSLASKREYQIKQYSRAKKLALISGFSSS</sequence>
<dbReference type="InterPro" id="IPR050190">
    <property type="entry name" value="UPF0213_domain"/>
</dbReference>
<dbReference type="PROSITE" id="PS50164">
    <property type="entry name" value="GIY_YIG"/>
    <property type="match status" value="1"/>
</dbReference>
<evidence type="ECO:0000313" key="3">
    <source>
        <dbReference type="EMBL" id="BBB29003.1"/>
    </source>
</evidence>
<accession>A0A7R6PG59</accession>
<keyword evidence="3" id="KW-0255">Endonuclease</keyword>
<dbReference type="Pfam" id="PF01541">
    <property type="entry name" value="GIY-YIG"/>
    <property type="match status" value="1"/>
</dbReference>
<gene>
    <name evidence="3" type="ORF">NEJAP_1046</name>
</gene>
<feature type="domain" description="GIY-YIG" evidence="2">
    <location>
        <begin position="8"/>
        <end position="85"/>
    </location>
</feature>
<dbReference type="AlphaFoldDB" id="A0A7R6PG59"/>